<proteinExistence type="predicted"/>
<evidence type="ECO:0000313" key="1">
    <source>
        <dbReference type="EMBL" id="GFC64881.1"/>
    </source>
</evidence>
<protein>
    <submittedName>
        <fullName evidence="1">Uncharacterized protein</fullName>
    </submittedName>
</protein>
<gene>
    <name evidence="1" type="ORF">Tci_836851</name>
</gene>
<dbReference type="AlphaFoldDB" id="A0A699QG58"/>
<reference evidence="1" key="1">
    <citation type="journal article" date="2019" name="Sci. Rep.">
        <title>Draft genome of Tanacetum cinerariifolium, the natural source of mosquito coil.</title>
        <authorList>
            <person name="Yamashiro T."/>
            <person name="Shiraishi A."/>
            <person name="Satake H."/>
            <person name="Nakayama K."/>
        </authorList>
    </citation>
    <scope>NUCLEOTIDE SEQUENCE</scope>
</reference>
<accession>A0A699QG58</accession>
<dbReference type="EMBL" id="BKCJ011004249">
    <property type="protein sequence ID" value="GFC64881.1"/>
    <property type="molecule type" value="Genomic_DNA"/>
</dbReference>
<comment type="caution">
    <text evidence="1">The sequence shown here is derived from an EMBL/GenBank/DDBJ whole genome shotgun (WGS) entry which is preliminary data.</text>
</comment>
<organism evidence="1">
    <name type="scientific">Tanacetum cinerariifolium</name>
    <name type="common">Dalmatian daisy</name>
    <name type="synonym">Chrysanthemum cinerariifolium</name>
    <dbReference type="NCBI Taxonomy" id="118510"/>
    <lineage>
        <taxon>Eukaryota</taxon>
        <taxon>Viridiplantae</taxon>
        <taxon>Streptophyta</taxon>
        <taxon>Embryophyta</taxon>
        <taxon>Tracheophyta</taxon>
        <taxon>Spermatophyta</taxon>
        <taxon>Magnoliopsida</taxon>
        <taxon>eudicotyledons</taxon>
        <taxon>Gunneridae</taxon>
        <taxon>Pentapetalae</taxon>
        <taxon>asterids</taxon>
        <taxon>campanulids</taxon>
        <taxon>Asterales</taxon>
        <taxon>Asteraceae</taxon>
        <taxon>Asteroideae</taxon>
        <taxon>Anthemideae</taxon>
        <taxon>Anthemidinae</taxon>
        <taxon>Tanacetum</taxon>
    </lineage>
</organism>
<name>A0A699QG58_TANCI</name>
<sequence length="69" mass="8391">SRDEPRTAPMMTIMIVVLTEWFKKEVCLRFIVVRRKTRWVEYRSKKVVYGMHLSGCRTILRALNFKCRR</sequence>
<feature type="non-terminal residue" evidence="1">
    <location>
        <position position="1"/>
    </location>
</feature>